<evidence type="ECO:0000256" key="4">
    <source>
        <dbReference type="ARBA" id="ARBA00022630"/>
    </source>
</evidence>
<evidence type="ECO:0000313" key="11">
    <source>
        <dbReference type="EMBL" id="BBO81173.1"/>
    </source>
</evidence>
<evidence type="ECO:0000256" key="2">
    <source>
        <dbReference type="ARBA" id="ARBA00009347"/>
    </source>
</evidence>
<organism evidence="11 12">
    <name type="scientific">Desulfosarcina ovata subsp. sediminis</name>
    <dbReference type="NCBI Taxonomy" id="885957"/>
    <lineage>
        <taxon>Bacteria</taxon>
        <taxon>Pseudomonadati</taxon>
        <taxon>Thermodesulfobacteriota</taxon>
        <taxon>Desulfobacteria</taxon>
        <taxon>Desulfobacterales</taxon>
        <taxon>Desulfosarcinaceae</taxon>
        <taxon>Desulfosarcina</taxon>
    </lineage>
</organism>
<evidence type="ECO:0000313" key="12">
    <source>
        <dbReference type="Proteomes" id="UP000425960"/>
    </source>
</evidence>
<evidence type="ECO:0000256" key="3">
    <source>
        <dbReference type="ARBA" id="ARBA00011881"/>
    </source>
</evidence>
<dbReference type="Proteomes" id="UP000425960">
    <property type="component" value="Chromosome"/>
</dbReference>
<comment type="cofactor">
    <cofactor evidence="1 7">
        <name>FAD</name>
        <dbReference type="ChEBI" id="CHEBI:57692"/>
    </cofactor>
</comment>
<evidence type="ECO:0000256" key="1">
    <source>
        <dbReference type="ARBA" id="ARBA00001974"/>
    </source>
</evidence>
<proteinExistence type="inferred from homology"/>
<dbReference type="PANTHER" id="PTHR43884">
    <property type="entry name" value="ACYL-COA DEHYDROGENASE"/>
    <property type="match status" value="1"/>
</dbReference>
<dbReference type="GO" id="GO:0003995">
    <property type="term" value="F:acyl-CoA dehydrogenase activity"/>
    <property type="evidence" value="ECO:0007669"/>
    <property type="project" value="InterPro"/>
</dbReference>
<evidence type="ECO:0000256" key="5">
    <source>
        <dbReference type="ARBA" id="ARBA00022827"/>
    </source>
</evidence>
<dbReference type="AlphaFoldDB" id="A0A5K7ZRC8"/>
<dbReference type="InterPro" id="IPR013786">
    <property type="entry name" value="AcylCoA_DH/ox_N"/>
</dbReference>
<reference evidence="11 12" key="1">
    <citation type="submission" date="2019-11" db="EMBL/GenBank/DDBJ databases">
        <title>Comparative genomics of hydrocarbon-degrading Desulfosarcina strains.</title>
        <authorList>
            <person name="Watanabe M."/>
            <person name="Kojima H."/>
            <person name="Fukui M."/>
        </authorList>
    </citation>
    <scope>NUCLEOTIDE SEQUENCE [LARGE SCALE GENOMIC DNA]</scope>
    <source>
        <strain evidence="11 12">28bB2T</strain>
    </source>
</reference>
<dbReference type="Gene3D" id="1.10.540.10">
    <property type="entry name" value="Acyl-CoA dehydrogenase/oxidase, N-terminal domain"/>
    <property type="match status" value="1"/>
</dbReference>
<dbReference type="Pfam" id="PF00441">
    <property type="entry name" value="Acyl-CoA_dh_1"/>
    <property type="match status" value="1"/>
</dbReference>
<dbReference type="InterPro" id="IPR009100">
    <property type="entry name" value="AcylCoA_DH/oxidase_NM_dom_sf"/>
</dbReference>
<evidence type="ECO:0000259" key="8">
    <source>
        <dbReference type="Pfam" id="PF00441"/>
    </source>
</evidence>
<dbReference type="SUPFAM" id="SSF56645">
    <property type="entry name" value="Acyl-CoA dehydrogenase NM domain-like"/>
    <property type="match status" value="1"/>
</dbReference>
<keyword evidence="4 7" id="KW-0285">Flavoprotein</keyword>
<keyword evidence="5 7" id="KW-0274">FAD</keyword>
<dbReference type="SUPFAM" id="SSF47203">
    <property type="entry name" value="Acyl-CoA dehydrogenase C-terminal domain-like"/>
    <property type="match status" value="1"/>
</dbReference>
<evidence type="ECO:0000259" key="10">
    <source>
        <dbReference type="Pfam" id="PF02771"/>
    </source>
</evidence>
<dbReference type="Gene3D" id="2.40.110.10">
    <property type="entry name" value="Butyryl-CoA Dehydrogenase, subunit A, domain 2"/>
    <property type="match status" value="1"/>
</dbReference>
<dbReference type="FunFam" id="2.40.110.10:FF:000002">
    <property type="entry name" value="Acyl-CoA dehydrogenase fadE12"/>
    <property type="match status" value="1"/>
</dbReference>
<dbReference type="InterPro" id="IPR046373">
    <property type="entry name" value="Acyl-CoA_Oxase/DH_mid-dom_sf"/>
</dbReference>
<dbReference type="InterPro" id="IPR009075">
    <property type="entry name" value="AcylCo_DH/oxidase_C"/>
</dbReference>
<dbReference type="EMBL" id="AP021876">
    <property type="protein sequence ID" value="BBO81173.1"/>
    <property type="molecule type" value="Genomic_DNA"/>
</dbReference>
<evidence type="ECO:0000256" key="7">
    <source>
        <dbReference type="RuleBase" id="RU362125"/>
    </source>
</evidence>
<dbReference type="KEGG" id="dov:DSCO28_17390"/>
<dbReference type="PROSITE" id="PS00073">
    <property type="entry name" value="ACYL_COA_DH_2"/>
    <property type="match status" value="1"/>
</dbReference>
<dbReference type="InterPro" id="IPR006091">
    <property type="entry name" value="Acyl-CoA_Oxase/DH_mid-dom"/>
</dbReference>
<feature type="domain" description="Acyl-CoA oxidase/dehydrogenase middle" evidence="9">
    <location>
        <begin position="124"/>
        <end position="220"/>
    </location>
</feature>
<protein>
    <submittedName>
        <fullName evidence="11">Acyl-CoA dehydrogenase</fullName>
    </submittedName>
</protein>
<dbReference type="RefSeq" id="WP_155321946.1">
    <property type="nucleotide sequence ID" value="NZ_AP021876.1"/>
</dbReference>
<name>A0A5K7ZRC8_9BACT</name>
<dbReference type="PROSITE" id="PS00072">
    <property type="entry name" value="ACYL_COA_DH_1"/>
    <property type="match status" value="1"/>
</dbReference>
<dbReference type="Pfam" id="PF02771">
    <property type="entry name" value="Acyl-CoA_dh_N"/>
    <property type="match status" value="1"/>
</dbReference>
<keyword evidence="6 7" id="KW-0560">Oxidoreductase</keyword>
<dbReference type="InterPro" id="IPR036250">
    <property type="entry name" value="AcylCo_DH-like_C"/>
</dbReference>
<comment type="similarity">
    <text evidence="2 7">Belongs to the acyl-CoA dehydrogenase family.</text>
</comment>
<sequence length="387" mass="43500">MIIELTKEQKMLQKEMQRFCKKELTPEYVAWMDENVNFPPQELWDKFNEIGYFRASIPEEYGGDGLSWVDLMLIQEPVFKASMSVGMAMGVNHAFGGPFIKHLGTEEQKREFLPKFAEGKLKTCMALTEPGGGTDILGALSTYAVEKDDRWVINGEKVFITGAHVADYMVVICKTEENESPSKSLSIFIVPAKSDGITISKIPKISCHHCDSVGITFKDVEIPKKNILGARGKGWYQLIDVLNPERIAVALMGIGLMQAIYDECLAYVKQRHAFGGPISRFQILQKYLADMAINIENARNLTYKAAWLCDHGRPYHVETNMAKVVAAEGAMNAAVYGAEIFGGYGICMEYPIQRYVRDTFQIQFSPISNEMARNVIMQFQGLPKSWS</sequence>
<gene>
    <name evidence="11" type="ORF">DSCO28_17390</name>
</gene>
<dbReference type="InterPro" id="IPR006089">
    <property type="entry name" value="Acyl-CoA_DH_CS"/>
</dbReference>
<dbReference type="PANTHER" id="PTHR43884:SF12">
    <property type="entry name" value="ISOVALERYL-COA DEHYDROGENASE, MITOCHONDRIAL-RELATED"/>
    <property type="match status" value="1"/>
</dbReference>
<evidence type="ECO:0000256" key="6">
    <source>
        <dbReference type="ARBA" id="ARBA00023002"/>
    </source>
</evidence>
<feature type="domain" description="Acyl-CoA dehydrogenase/oxidase C-terminal" evidence="8">
    <location>
        <begin position="232"/>
        <end position="377"/>
    </location>
</feature>
<feature type="domain" description="Acyl-CoA dehydrogenase/oxidase N-terminal" evidence="10">
    <location>
        <begin position="6"/>
        <end position="120"/>
    </location>
</feature>
<evidence type="ECO:0000259" key="9">
    <source>
        <dbReference type="Pfam" id="PF02770"/>
    </source>
</evidence>
<comment type="subunit">
    <text evidence="3">Homotetramer.</text>
</comment>
<accession>A0A5K7ZRC8</accession>
<dbReference type="GO" id="GO:0050660">
    <property type="term" value="F:flavin adenine dinucleotide binding"/>
    <property type="evidence" value="ECO:0007669"/>
    <property type="project" value="InterPro"/>
</dbReference>
<dbReference type="Pfam" id="PF02770">
    <property type="entry name" value="Acyl-CoA_dh_M"/>
    <property type="match status" value="1"/>
</dbReference>
<dbReference type="InterPro" id="IPR037069">
    <property type="entry name" value="AcylCoA_DH/ox_N_sf"/>
</dbReference>
<dbReference type="PIRSF" id="PIRSF016578">
    <property type="entry name" value="HsaA"/>
    <property type="match status" value="1"/>
</dbReference>
<dbReference type="Gene3D" id="1.20.140.10">
    <property type="entry name" value="Butyryl-CoA Dehydrogenase, subunit A, domain 3"/>
    <property type="match status" value="1"/>
</dbReference>